<dbReference type="AlphaFoldDB" id="A0ABC8TS63"/>
<organism evidence="1 2">
    <name type="scientific">Ilex paraguariensis</name>
    <name type="common">yerba mate</name>
    <dbReference type="NCBI Taxonomy" id="185542"/>
    <lineage>
        <taxon>Eukaryota</taxon>
        <taxon>Viridiplantae</taxon>
        <taxon>Streptophyta</taxon>
        <taxon>Embryophyta</taxon>
        <taxon>Tracheophyta</taxon>
        <taxon>Spermatophyta</taxon>
        <taxon>Magnoliopsida</taxon>
        <taxon>eudicotyledons</taxon>
        <taxon>Gunneridae</taxon>
        <taxon>Pentapetalae</taxon>
        <taxon>asterids</taxon>
        <taxon>campanulids</taxon>
        <taxon>Aquifoliales</taxon>
        <taxon>Aquifoliaceae</taxon>
        <taxon>Ilex</taxon>
    </lineage>
</organism>
<protein>
    <recommendedName>
        <fullName evidence="3">DUF4283 domain-containing protein</fullName>
    </recommendedName>
</protein>
<comment type="caution">
    <text evidence="1">The sequence shown here is derived from an EMBL/GenBank/DDBJ whole genome shotgun (WGS) entry which is preliminary data.</text>
</comment>
<evidence type="ECO:0008006" key="3">
    <source>
        <dbReference type="Google" id="ProtNLM"/>
    </source>
</evidence>
<dbReference type="EMBL" id="CAUOFW020005946">
    <property type="protein sequence ID" value="CAK9172265.1"/>
    <property type="molecule type" value="Genomic_DNA"/>
</dbReference>
<keyword evidence="2" id="KW-1185">Reference proteome</keyword>
<evidence type="ECO:0000313" key="2">
    <source>
        <dbReference type="Proteomes" id="UP001642360"/>
    </source>
</evidence>
<reference evidence="1 2" key="1">
    <citation type="submission" date="2024-02" db="EMBL/GenBank/DDBJ databases">
        <authorList>
            <person name="Vignale AGUSTIN F."/>
            <person name="Sosa J E."/>
            <person name="Modenutti C."/>
        </authorList>
    </citation>
    <scope>NUCLEOTIDE SEQUENCE [LARGE SCALE GENOMIC DNA]</scope>
</reference>
<name>A0ABC8TS63_9AQUA</name>
<gene>
    <name evidence="1" type="ORF">ILEXP_LOCUS41906</name>
</gene>
<sequence length="126" mass="14597">MPWLVIWKNPMVEEAGRIWSTTIERVLERSMMGSDNLAFRVKDFGLGEFWGGWWKMRGMVVRSESTRPFTPVWIHLTSSLLQVCCSLGLDDGWGKRNVWGLRGTQRDKMRFVFIVGESLTIDITIT</sequence>
<accession>A0ABC8TS63</accession>
<dbReference type="Proteomes" id="UP001642360">
    <property type="component" value="Unassembled WGS sequence"/>
</dbReference>
<proteinExistence type="predicted"/>
<evidence type="ECO:0000313" key="1">
    <source>
        <dbReference type="EMBL" id="CAK9172265.1"/>
    </source>
</evidence>